<dbReference type="EMBL" id="JTDY01001617">
    <property type="protein sequence ID" value="KOB73346.1"/>
    <property type="molecule type" value="Genomic_DNA"/>
</dbReference>
<evidence type="ECO:0000313" key="1">
    <source>
        <dbReference type="EMBL" id="KOB73346.1"/>
    </source>
</evidence>
<organism evidence="1 2">
    <name type="scientific">Operophtera brumata</name>
    <name type="common">Winter moth</name>
    <name type="synonym">Phalaena brumata</name>
    <dbReference type="NCBI Taxonomy" id="104452"/>
    <lineage>
        <taxon>Eukaryota</taxon>
        <taxon>Metazoa</taxon>
        <taxon>Ecdysozoa</taxon>
        <taxon>Arthropoda</taxon>
        <taxon>Hexapoda</taxon>
        <taxon>Insecta</taxon>
        <taxon>Pterygota</taxon>
        <taxon>Neoptera</taxon>
        <taxon>Endopterygota</taxon>
        <taxon>Lepidoptera</taxon>
        <taxon>Glossata</taxon>
        <taxon>Ditrysia</taxon>
        <taxon>Geometroidea</taxon>
        <taxon>Geometridae</taxon>
        <taxon>Larentiinae</taxon>
        <taxon>Operophtera</taxon>
    </lineage>
</organism>
<dbReference type="InterPro" id="IPR043128">
    <property type="entry name" value="Rev_trsase/Diguanyl_cyclase"/>
</dbReference>
<dbReference type="InterPro" id="IPR043502">
    <property type="entry name" value="DNA/RNA_pol_sf"/>
</dbReference>
<protein>
    <submittedName>
        <fullName evidence="1">Uncharacterized protein</fullName>
    </submittedName>
</protein>
<dbReference type="Gene3D" id="3.30.70.270">
    <property type="match status" value="1"/>
</dbReference>
<dbReference type="SUPFAM" id="SSF56672">
    <property type="entry name" value="DNA/RNA polymerases"/>
    <property type="match status" value="1"/>
</dbReference>
<dbReference type="STRING" id="104452.A0A0L7LDS6"/>
<dbReference type="AlphaFoldDB" id="A0A0L7LDS6"/>
<evidence type="ECO:0000313" key="2">
    <source>
        <dbReference type="Proteomes" id="UP000037510"/>
    </source>
</evidence>
<keyword evidence="2" id="KW-1185">Reference proteome</keyword>
<dbReference type="Gene3D" id="3.10.10.10">
    <property type="entry name" value="HIV Type 1 Reverse Transcriptase, subunit A, domain 1"/>
    <property type="match status" value="1"/>
</dbReference>
<name>A0A0L7LDS6_OPEBR</name>
<proteinExistence type="predicted"/>
<reference evidence="1 2" key="1">
    <citation type="journal article" date="2015" name="Genome Biol. Evol.">
        <title>The genome of winter moth (Operophtera brumata) provides a genomic perspective on sexual dimorphism and phenology.</title>
        <authorList>
            <person name="Derks M.F."/>
            <person name="Smit S."/>
            <person name="Salis L."/>
            <person name="Schijlen E."/>
            <person name="Bossers A."/>
            <person name="Mateman C."/>
            <person name="Pijl A.S."/>
            <person name="de Ridder D."/>
            <person name="Groenen M.A."/>
            <person name="Visser M.E."/>
            <person name="Megens H.J."/>
        </authorList>
    </citation>
    <scope>NUCLEOTIDE SEQUENCE [LARGE SCALE GENOMIC DNA]</scope>
    <source>
        <strain evidence="1">WM2013NL</strain>
        <tissue evidence="1">Head and thorax</tissue>
    </source>
</reference>
<sequence>MIKKGTECQLLGTTTWNNLKYREVEKGLEASPIFTALKINPQLANATPKWCSSENIIKLDQTCAVFKHVLLLQRQAFEEGIQKVAQEAGMPSVAESIHRNLLSKESKFRKLSDKAIQYACGRRADAIATRRSFYKPPNIGLDSLLKSIPPSLTHLFDEEKLTECIRQNGASTAQSDVANKQVQRSPIQAVSHIPQRNPILKKKLLKAEKSDYRGFVAGGLRFKTKIWEEMGAERSLLNIIGGYRIPFIKKPPVINLSELPKHLWETNFSTKMQSEIQEMQTMGAIEQATAPSGFLSPMFLKKKPNGTFRQIFNLKVLNKYLKPKKFRLINCEKIPNFIQPKDFMMKIDI</sequence>
<dbReference type="Proteomes" id="UP000037510">
    <property type="component" value="Unassembled WGS sequence"/>
</dbReference>
<accession>A0A0L7LDS6</accession>
<dbReference type="GO" id="GO:0071897">
    <property type="term" value="P:DNA biosynthetic process"/>
    <property type="evidence" value="ECO:0007669"/>
    <property type="project" value="UniProtKB-ARBA"/>
</dbReference>
<gene>
    <name evidence="1" type="ORF">OBRU01_10887</name>
</gene>
<comment type="caution">
    <text evidence="1">The sequence shown here is derived from an EMBL/GenBank/DDBJ whole genome shotgun (WGS) entry which is preliminary data.</text>
</comment>